<reference evidence="1" key="1">
    <citation type="journal article" date="2021" name="Nat. Commun.">
        <title>Genomic analyses provide insights into spinach domestication and the genetic basis of agronomic traits.</title>
        <authorList>
            <person name="Cai X."/>
            <person name="Sun X."/>
            <person name="Xu C."/>
            <person name="Sun H."/>
            <person name="Wang X."/>
            <person name="Ge C."/>
            <person name="Zhang Z."/>
            <person name="Wang Q."/>
            <person name="Fei Z."/>
            <person name="Jiao C."/>
            <person name="Wang Q."/>
        </authorList>
    </citation>
    <scope>NUCLEOTIDE SEQUENCE [LARGE SCALE GENOMIC DNA]</scope>
    <source>
        <strain evidence="1">cv. Varoflay</strain>
    </source>
</reference>
<gene>
    <name evidence="2" type="primary">LOC130461379</name>
</gene>
<keyword evidence="1" id="KW-1185">Reference proteome</keyword>
<organism evidence="1 2">
    <name type="scientific">Spinacia oleracea</name>
    <name type="common">Spinach</name>
    <dbReference type="NCBI Taxonomy" id="3562"/>
    <lineage>
        <taxon>Eukaryota</taxon>
        <taxon>Viridiplantae</taxon>
        <taxon>Streptophyta</taxon>
        <taxon>Embryophyta</taxon>
        <taxon>Tracheophyta</taxon>
        <taxon>Spermatophyta</taxon>
        <taxon>Magnoliopsida</taxon>
        <taxon>eudicotyledons</taxon>
        <taxon>Gunneridae</taxon>
        <taxon>Pentapetalae</taxon>
        <taxon>Caryophyllales</taxon>
        <taxon>Chenopodiaceae</taxon>
        <taxon>Chenopodioideae</taxon>
        <taxon>Anserineae</taxon>
        <taxon>Spinacia</taxon>
    </lineage>
</organism>
<evidence type="ECO:0000313" key="1">
    <source>
        <dbReference type="Proteomes" id="UP000813463"/>
    </source>
</evidence>
<protein>
    <recommendedName>
        <fullName evidence="3">Pentatricopeptide repeat-containing protein</fullName>
    </recommendedName>
</protein>
<accession>A0ABM3QPZ9</accession>
<dbReference type="Proteomes" id="UP000813463">
    <property type="component" value="Chromosome 5"/>
</dbReference>
<name>A0ABM3QPZ9_SPIOL</name>
<dbReference type="RefSeq" id="XP_056685441.1">
    <property type="nucleotide sequence ID" value="XM_056829463.1"/>
</dbReference>
<dbReference type="GeneID" id="130461379"/>
<evidence type="ECO:0000313" key="2">
    <source>
        <dbReference type="RefSeq" id="XP_056685441.1"/>
    </source>
</evidence>
<evidence type="ECO:0008006" key="3">
    <source>
        <dbReference type="Google" id="ProtNLM"/>
    </source>
</evidence>
<sequence>MSTEVADCNRKIRHFCEAGKLSETVDLLCSSPTSNWSWVDNVLGAKLVCMYVICGDLVQGRRIFDKTAYEKVHGYLLKLHLGGNTVVVSSLISFYFKFGVC</sequence>
<reference evidence="2" key="2">
    <citation type="submission" date="2025-08" db="UniProtKB">
        <authorList>
            <consortium name="RefSeq"/>
        </authorList>
    </citation>
    <scope>IDENTIFICATION</scope>
    <source>
        <tissue evidence="2">Leaf</tissue>
    </source>
</reference>
<proteinExistence type="predicted"/>